<comment type="catalytic activity">
    <reaction evidence="17 18">
        <text>a ubiquinone + NADH + 5 H(+)(in) = a ubiquinol + NAD(+) + 4 H(+)(out)</text>
        <dbReference type="Rhea" id="RHEA:29091"/>
        <dbReference type="Rhea" id="RHEA-COMP:9565"/>
        <dbReference type="Rhea" id="RHEA-COMP:9566"/>
        <dbReference type="ChEBI" id="CHEBI:15378"/>
        <dbReference type="ChEBI" id="CHEBI:16389"/>
        <dbReference type="ChEBI" id="CHEBI:17976"/>
        <dbReference type="ChEBI" id="CHEBI:57540"/>
        <dbReference type="ChEBI" id="CHEBI:57945"/>
        <dbReference type="EC" id="7.1.1.2"/>
    </reaction>
</comment>
<feature type="transmembrane region" description="Helical" evidence="18">
    <location>
        <begin position="167"/>
        <end position="185"/>
    </location>
</feature>
<comment type="similarity">
    <text evidence="3 18">Belongs to the complex I subunit 2 family.</text>
</comment>
<protein>
    <recommendedName>
        <fullName evidence="5 18">NADH-ubiquinone oxidoreductase chain 2</fullName>
        <ecNumber evidence="4 18">7.1.1.2</ecNumber>
    </recommendedName>
</protein>
<name>A0A346RI94_9CUCU</name>
<evidence type="ECO:0000256" key="7">
    <source>
        <dbReference type="ARBA" id="ARBA00022660"/>
    </source>
</evidence>
<feature type="transmembrane region" description="Helical" evidence="18">
    <location>
        <begin position="191"/>
        <end position="215"/>
    </location>
</feature>
<organism evidence="20">
    <name type="scientific">Curculionoidea sp. 10 KM-2017</name>
    <dbReference type="NCBI Taxonomy" id="2219393"/>
    <lineage>
        <taxon>Eukaryota</taxon>
        <taxon>Metazoa</taxon>
        <taxon>Ecdysozoa</taxon>
        <taxon>Arthropoda</taxon>
        <taxon>Hexapoda</taxon>
        <taxon>Insecta</taxon>
        <taxon>Pterygota</taxon>
        <taxon>Neoptera</taxon>
        <taxon>Endopterygota</taxon>
        <taxon>Coleoptera</taxon>
        <taxon>Polyphaga</taxon>
        <taxon>Cucujiformia</taxon>
    </lineage>
</organism>
<evidence type="ECO:0000256" key="1">
    <source>
        <dbReference type="ARBA" id="ARBA00003257"/>
    </source>
</evidence>
<keyword evidence="14 18" id="KW-0830">Ubiquinone</keyword>
<feature type="transmembrane region" description="Helical" evidence="18">
    <location>
        <begin position="102"/>
        <end position="124"/>
    </location>
</feature>
<proteinExistence type="inferred from homology"/>
<keyword evidence="10 18" id="KW-1278">Translocase</keyword>
<dbReference type="InterPro" id="IPR050175">
    <property type="entry name" value="Complex_I_Subunit_2"/>
</dbReference>
<keyword evidence="11 18" id="KW-0249">Electron transport</keyword>
<feature type="transmembrane region" description="Helical" evidence="18">
    <location>
        <begin position="130"/>
        <end position="155"/>
    </location>
</feature>
<dbReference type="PRINTS" id="PR01436">
    <property type="entry name" value="NADHDHGNASE2"/>
</dbReference>
<evidence type="ECO:0000256" key="6">
    <source>
        <dbReference type="ARBA" id="ARBA00022448"/>
    </source>
</evidence>
<keyword evidence="16 18" id="KW-0472">Membrane</keyword>
<evidence type="ECO:0000256" key="2">
    <source>
        <dbReference type="ARBA" id="ARBA00004448"/>
    </source>
</evidence>
<dbReference type="EMBL" id="MG193440">
    <property type="protein sequence ID" value="AXS65791.1"/>
    <property type="molecule type" value="Genomic_DNA"/>
</dbReference>
<evidence type="ECO:0000256" key="9">
    <source>
        <dbReference type="ARBA" id="ARBA00022792"/>
    </source>
</evidence>
<dbReference type="GO" id="GO:0005743">
    <property type="term" value="C:mitochondrial inner membrane"/>
    <property type="evidence" value="ECO:0007669"/>
    <property type="project" value="UniProtKB-SubCell"/>
</dbReference>
<dbReference type="PANTHER" id="PTHR46552">
    <property type="entry name" value="NADH-UBIQUINONE OXIDOREDUCTASE CHAIN 2"/>
    <property type="match status" value="1"/>
</dbReference>
<evidence type="ECO:0000256" key="15">
    <source>
        <dbReference type="ARBA" id="ARBA00023128"/>
    </source>
</evidence>
<comment type="function">
    <text evidence="18">Core subunit of the mitochondrial membrane respiratory chain NADH dehydrogenase (Complex I) which catalyzes electron transfer from NADH through the respiratory chain, using ubiquinone as an electron acceptor. Essential for the catalytic activity and assembly of complex I.</text>
</comment>
<evidence type="ECO:0000256" key="5">
    <source>
        <dbReference type="ARBA" id="ARBA00021008"/>
    </source>
</evidence>
<accession>A0A346RI94</accession>
<dbReference type="GO" id="GO:0006120">
    <property type="term" value="P:mitochondrial electron transport, NADH to ubiquinone"/>
    <property type="evidence" value="ECO:0007669"/>
    <property type="project" value="InterPro"/>
</dbReference>
<geneLocation type="mitochondrion" evidence="20"/>
<evidence type="ECO:0000256" key="3">
    <source>
        <dbReference type="ARBA" id="ARBA00007012"/>
    </source>
</evidence>
<evidence type="ECO:0000256" key="8">
    <source>
        <dbReference type="ARBA" id="ARBA00022692"/>
    </source>
</evidence>
<evidence type="ECO:0000256" key="4">
    <source>
        <dbReference type="ARBA" id="ARBA00012944"/>
    </source>
</evidence>
<keyword evidence="6" id="KW-0813">Transport</keyword>
<evidence type="ECO:0000256" key="14">
    <source>
        <dbReference type="ARBA" id="ARBA00023075"/>
    </source>
</evidence>
<sequence length="326" mass="38612">MKLWKILFFNFLIMGTLISISSISWFSMWMGLEINLLSFIPLISKYKNLYSSESAIKYFMIQAIASIILLMSMIIFSMNFSLNNSSLMMNSALFLKMGAAPFHFWMPEIIEGLSWFLTFTMLTWQKIAPMILLMYNISSISFFMIFIFSSMIISTLFNLNQSSLRKILVFSSINHIGWMLSIIYINQTIWLIYFLIYFFLSMKLIFMFFSLNIFNFNQISLFSNSKLFKLFFLVNFFSLGGLPPFLGFFSKWIILNELLMLNVTFTIFMIFITLIMLFSYIRIFLPSLILKSQEISNKMNFSKKLTFLNYLNFMFLMLNPLIYFIF</sequence>
<keyword evidence="12 18" id="KW-1133">Transmembrane helix</keyword>
<dbReference type="Pfam" id="PF00361">
    <property type="entry name" value="Proton_antipo_M"/>
    <property type="match status" value="1"/>
</dbReference>
<keyword evidence="8 18" id="KW-0812">Transmembrane</keyword>
<evidence type="ECO:0000256" key="17">
    <source>
        <dbReference type="ARBA" id="ARBA00049551"/>
    </source>
</evidence>
<reference evidence="20" key="1">
    <citation type="journal article" date="2018" name="J. ISSAAS">
        <title>The contribution of mitochondrial metagenomics to large-scale data mining and phylogenetic analysis of Coleoptera.</title>
        <authorList>
            <person name="Miller K."/>
            <person name="Linard B."/>
            <person name="Motyka M."/>
            <person name="Bocek M."/>
            <person name="Vogler A.P."/>
        </authorList>
    </citation>
    <scope>NUCLEOTIDE SEQUENCE</scope>
</reference>
<dbReference type="InterPro" id="IPR001750">
    <property type="entry name" value="ND/Mrp_TM"/>
</dbReference>
<feature type="transmembrane region" description="Helical" evidence="18">
    <location>
        <begin position="306"/>
        <end position="325"/>
    </location>
</feature>
<evidence type="ECO:0000256" key="10">
    <source>
        <dbReference type="ARBA" id="ARBA00022967"/>
    </source>
</evidence>
<keyword evidence="15 18" id="KW-0496">Mitochondrion</keyword>
<dbReference type="AlphaFoldDB" id="A0A346RI94"/>
<dbReference type="GO" id="GO:0008137">
    <property type="term" value="F:NADH dehydrogenase (ubiquinone) activity"/>
    <property type="evidence" value="ECO:0007669"/>
    <property type="project" value="UniProtKB-EC"/>
</dbReference>
<evidence type="ECO:0000256" key="12">
    <source>
        <dbReference type="ARBA" id="ARBA00022989"/>
    </source>
</evidence>
<comment type="function">
    <text evidence="1">Core subunit of the mitochondrial membrane respiratory chain NADH dehydrogenase (Complex I) that is believed to belong to the minimal assembly required for catalysis. Complex I functions in the transfer of electrons from NADH to the respiratory chain. The immediate electron acceptor for the enzyme is believed to be ubiquinone.</text>
</comment>
<feature type="transmembrane region" description="Helical" evidence="18">
    <location>
        <begin position="7"/>
        <end position="28"/>
    </location>
</feature>
<keyword evidence="9 18" id="KW-0999">Mitochondrion inner membrane</keyword>
<dbReference type="InterPro" id="IPR003917">
    <property type="entry name" value="NADH_UbQ_OxRdtase_chain2"/>
</dbReference>
<feature type="transmembrane region" description="Helical" evidence="18">
    <location>
        <begin position="59"/>
        <end position="82"/>
    </location>
</feature>
<keyword evidence="13 18" id="KW-0520">NAD</keyword>
<evidence type="ECO:0000256" key="11">
    <source>
        <dbReference type="ARBA" id="ARBA00022982"/>
    </source>
</evidence>
<evidence type="ECO:0000256" key="18">
    <source>
        <dbReference type="RuleBase" id="RU003403"/>
    </source>
</evidence>
<gene>
    <name evidence="20" type="primary">nad2</name>
</gene>
<evidence type="ECO:0000313" key="20">
    <source>
        <dbReference type="EMBL" id="AXS65791.1"/>
    </source>
</evidence>
<feature type="transmembrane region" description="Helical" evidence="18">
    <location>
        <begin position="227"/>
        <end position="246"/>
    </location>
</feature>
<evidence type="ECO:0000259" key="19">
    <source>
        <dbReference type="Pfam" id="PF00361"/>
    </source>
</evidence>
<evidence type="ECO:0000256" key="13">
    <source>
        <dbReference type="ARBA" id="ARBA00023027"/>
    </source>
</evidence>
<feature type="transmembrane region" description="Helical" evidence="18">
    <location>
        <begin position="258"/>
        <end position="285"/>
    </location>
</feature>
<keyword evidence="7 18" id="KW-0679">Respiratory chain</keyword>
<comment type="subcellular location">
    <subcellularLocation>
        <location evidence="2 18">Mitochondrion inner membrane</location>
        <topology evidence="2 18">Multi-pass membrane protein</topology>
    </subcellularLocation>
</comment>
<dbReference type="EC" id="7.1.1.2" evidence="4 18"/>
<feature type="domain" description="NADH:quinone oxidoreductase/Mrp antiporter transmembrane" evidence="19">
    <location>
        <begin position="23"/>
        <end position="273"/>
    </location>
</feature>
<dbReference type="PANTHER" id="PTHR46552:SF1">
    <property type="entry name" value="NADH-UBIQUINONE OXIDOREDUCTASE CHAIN 2"/>
    <property type="match status" value="1"/>
</dbReference>
<evidence type="ECO:0000256" key="16">
    <source>
        <dbReference type="ARBA" id="ARBA00023136"/>
    </source>
</evidence>